<name>A0ABV5NS79_9ACTN</name>
<evidence type="ECO:0000313" key="2">
    <source>
        <dbReference type="EMBL" id="MFB9473168.1"/>
    </source>
</evidence>
<dbReference type="EMBL" id="JBHMCF010000029">
    <property type="protein sequence ID" value="MFB9473168.1"/>
    <property type="molecule type" value="Genomic_DNA"/>
</dbReference>
<proteinExistence type="predicted"/>
<protein>
    <submittedName>
        <fullName evidence="2">Uncharacterized protein</fullName>
    </submittedName>
</protein>
<comment type="caution">
    <text evidence="2">The sequence shown here is derived from an EMBL/GenBank/DDBJ whole genome shotgun (WGS) entry which is preliminary data.</text>
</comment>
<dbReference type="Proteomes" id="UP001589568">
    <property type="component" value="Unassembled WGS sequence"/>
</dbReference>
<dbReference type="Gene3D" id="3.30.1330.60">
    <property type="entry name" value="OmpA-like domain"/>
    <property type="match status" value="1"/>
</dbReference>
<accession>A0ABV5NS79</accession>
<evidence type="ECO:0000313" key="3">
    <source>
        <dbReference type="Proteomes" id="UP001589568"/>
    </source>
</evidence>
<dbReference type="InterPro" id="IPR036737">
    <property type="entry name" value="OmpA-like_sf"/>
</dbReference>
<keyword evidence="3" id="KW-1185">Reference proteome</keyword>
<reference evidence="2 3" key="1">
    <citation type="submission" date="2024-09" db="EMBL/GenBank/DDBJ databases">
        <authorList>
            <person name="Sun Q."/>
            <person name="Mori K."/>
        </authorList>
    </citation>
    <scope>NUCLEOTIDE SEQUENCE [LARGE SCALE GENOMIC DNA]</scope>
    <source>
        <strain evidence="2 3">JCM 3324</strain>
    </source>
</reference>
<evidence type="ECO:0000256" key="1">
    <source>
        <dbReference type="SAM" id="MobiDB-lite"/>
    </source>
</evidence>
<feature type="region of interest" description="Disordered" evidence="1">
    <location>
        <begin position="96"/>
        <end position="150"/>
    </location>
</feature>
<sequence length="150" mass="15536">MYRSLSVAAAILLPGGPAQQEEPVRPPLAGEAPATAPVLDLGGKVIDIAERVSNLDESVTNETSGTRRTITVAADVLFAFGKATLTGKAKSRLAETAEVLKPSSPPRGTARPTRWPPTPCRTAATTPRAAPRTAGWRSPSPGEGASTGQR</sequence>
<feature type="compositionally biased region" description="Low complexity" evidence="1">
    <location>
        <begin position="120"/>
        <end position="137"/>
    </location>
</feature>
<gene>
    <name evidence="2" type="ORF">ACFFR3_27020</name>
</gene>
<organism evidence="2 3">
    <name type="scientific">Nonomuraea salmonea</name>
    <dbReference type="NCBI Taxonomy" id="46181"/>
    <lineage>
        <taxon>Bacteria</taxon>
        <taxon>Bacillati</taxon>
        <taxon>Actinomycetota</taxon>
        <taxon>Actinomycetes</taxon>
        <taxon>Streptosporangiales</taxon>
        <taxon>Streptosporangiaceae</taxon>
        <taxon>Nonomuraea</taxon>
    </lineage>
</organism>
<dbReference type="RefSeq" id="WP_379484041.1">
    <property type="nucleotide sequence ID" value="NZ_JBHMCF010000029.1"/>
</dbReference>